<organism evidence="1 2">
    <name type="scientific">Neolewinella maritima</name>
    <dbReference type="NCBI Taxonomy" id="1383882"/>
    <lineage>
        <taxon>Bacteria</taxon>
        <taxon>Pseudomonadati</taxon>
        <taxon>Bacteroidota</taxon>
        <taxon>Saprospiria</taxon>
        <taxon>Saprospirales</taxon>
        <taxon>Lewinellaceae</taxon>
        <taxon>Neolewinella</taxon>
    </lineage>
</organism>
<evidence type="ECO:0008006" key="3">
    <source>
        <dbReference type="Google" id="ProtNLM"/>
    </source>
</evidence>
<dbReference type="InterPro" id="IPR026350">
    <property type="entry name" value="GxxExxY"/>
</dbReference>
<dbReference type="Proteomes" id="UP000837803">
    <property type="component" value="Unassembled WGS sequence"/>
</dbReference>
<sequence>MLHEKLTYAIRGAAFKVHKALGPGLMESAYEACLVHELKETGLQVQHQLEVPLLYRGIHVKSAYKLDVLVDNKVILELKAVDTLAPIFTAQLLTYMRLSDIRLGLLINFNVENLQQGIKRYII</sequence>
<name>A0ABN8F032_9BACT</name>
<accession>A0ABN8F032</accession>
<dbReference type="EMBL" id="CAKLPZ010000001">
    <property type="protein sequence ID" value="CAH0999594.1"/>
    <property type="molecule type" value="Genomic_DNA"/>
</dbReference>
<dbReference type="RefSeq" id="WP_238749780.1">
    <property type="nucleotide sequence ID" value="NZ_CAKLPZ010000001.1"/>
</dbReference>
<dbReference type="NCBIfam" id="TIGR04256">
    <property type="entry name" value="GxxExxY"/>
    <property type="match status" value="1"/>
</dbReference>
<gene>
    <name evidence="1" type="ORF">LEM8419_00894</name>
</gene>
<evidence type="ECO:0000313" key="2">
    <source>
        <dbReference type="Proteomes" id="UP000837803"/>
    </source>
</evidence>
<protein>
    <recommendedName>
        <fullName evidence="3">GxxExxY protein</fullName>
    </recommendedName>
</protein>
<reference evidence="1" key="1">
    <citation type="submission" date="2021-12" db="EMBL/GenBank/DDBJ databases">
        <authorList>
            <person name="Rodrigo-Torres L."/>
            <person name="Arahal R. D."/>
            <person name="Lucena T."/>
        </authorList>
    </citation>
    <scope>NUCLEOTIDE SEQUENCE</scope>
    <source>
        <strain evidence="1">CECT 8419</strain>
    </source>
</reference>
<proteinExistence type="predicted"/>
<comment type="caution">
    <text evidence="1">The sequence shown here is derived from an EMBL/GenBank/DDBJ whole genome shotgun (WGS) entry which is preliminary data.</text>
</comment>
<keyword evidence="2" id="KW-1185">Reference proteome</keyword>
<evidence type="ECO:0000313" key="1">
    <source>
        <dbReference type="EMBL" id="CAH0999594.1"/>
    </source>
</evidence>
<dbReference type="Pfam" id="PF13366">
    <property type="entry name" value="PDDEXK_3"/>
    <property type="match status" value="1"/>
</dbReference>